<comment type="caution">
    <text evidence="2">The sequence shown here is derived from an EMBL/GenBank/DDBJ whole genome shotgun (WGS) entry which is preliminary data.</text>
</comment>
<reference evidence="2 3" key="1">
    <citation type="submission" date="2024-09" db="EMBL/GenBank/DDBJ databases">
        <title>The Natural Products Discovery Center: Release of the First 8490 Sequenced Strains for Exploring Actinobacteria Biosynthetic Diversity.</title>
        <authorList>
            <person name="Kalkreuter E."/>
            <person name="Kautsar S.A."/>
            <person name="Yang D."/>
            <person name="Bader C.D."/>
            <person name="Teijaro C.N."/>
            <person name="Fluegel L."/>
            <person name="Davis C.M."/>
            <person name="Simpson J.R."/>
            <person name="Lauterbach L."/>
            <person name="Steele A.D."/>
            <person name="Gui C."/>
            <person name="Meng S."/>
            <person name="Li G."/>
            <person name="Viehrig K."/>
            <person name="Ye F."/>
            <person name="Su P."/>
            <person name="Kiefer A.F."/>
            <person name="Nichols A."/>
            <person name="Cepeda A.J."/>
            <person name="Yan W."/>
            <person name="Fan B."/>
            <person name="Jiang Y."/>
            <person name="Adhikari A."/>
            <person name="Zheng C.-J."/>
            <person name="Schuster L."/>
            <person name="Cowan T.M."/>
            <person name="Smanski M.J."/>
            <person name="Chevrette M.G."/>
            <person name="De Carvalho L.P.S."/>
            <person name="Shen B."/>
        </authorList>
    </citation>
    <scope>NUCLEOTIDE SEQUENCE [LARGE SCALE GENOMIC DNA]</scope>
    <source>
        <strain evidence="2 3">NPDC059500</strain>
    </source>
</reference>
<evidence type="ECO:0000256" key="1">
    <source>
        <dbReference type="SAM" id="MobiDB-lite"/>
    </source>
</evidence>
<proteinExistence type="predicted"/>
<feature type="non-terminal residue" evidence="2">
    <location>
        <position position="69"/>
    </location>
</feature>
<dbReference type="Proteomes" id="UP001599756">
    <property type="component" value="Unassembled WGS sequence"/>
</dbReference>
<keyword evidence="3" id="KW-1185">Reference proteome</keyword>
<accession>A0ABW6H0H9</accession>
<protein>
    <submittedName>
        <fullName evidence="2">Uncharacterized protein</fullName>
    </submittedName>
</protein>
<gene>
    <name evidence="2" type="ORF">ACFW88_05385</name>
</gene>
<sequence>MTGMDARDTDLKKELDATLQARRELGEEYESGGGGGGARGGAPPGPRPAGGRGGRPGRAPPRKGGPAAP</sequence>
<feature type="region of interest" description="Disordered" evidence="1">
    <location>
        <begin position="1"/>
        <end position="69"/>
    </location>
</feature>
<feature type="compositionally biased region" description="Gly residues" evidence="1">
    <location>
        <begin position="31"/>
        <end position="56"/>
    </location>
</feature>
<dbReference type="EMBL" id="JBHYTS010000005">
    <property type="protein sequence ID" value="MFE1749966.1"/>
    <property type="molecule type" value="Genomic_DNA"/>
</dbReference>
<evidence type="ECO:0000313" key="2">
    <source>
        <dbReference type="EMBL" id="MFE1749966.1"/>
    </source>
</evidence>
<evidence type="ECO:0000313" key="3">
    <source>
        <dbReference type="Proteomes" id="UP001599756"/>
    </source>
</evidence>
<name>A0ABW6H0H9_9ACTN</name>
<feature type="compositionally biased region" description="Basic and acidic residues" evidence="1">
    <location>
        <begin position="1"/>
        <end position="26"/>
    </location>
</feature>
<organism evidence="2 3">
    <name type="scientific">Streptomyces anandii</name>
    <dbReference type="NCBI Taxonomy" id="285454"/>
    <lineage>
        <taxon>Bacteria</taxon>
        <taxon>Bacillati</taxon>
        <taxon>Actinomycetota</taxon>
        <taxon>Actinomycetes</taxon>
        <taxon>Kitasatosporales</taxon>
        <taxon>Streptomycetaceae</taxon>
        <taxon>Streptomyces</taxon>
    </lineage>
</organism>